<comment type="similarity">
    <text evidence="2 12">Belongs to the ELO family.</text>
</comment>
<comment type="catalytic activity">
    <reaction evidence="12">
        <text>an acyl-CoA + malonyl-CoA + H(+) = a 3-oxoacyl-CoA + CO2 + CoA</text>
        <dbReference type="Rhea" id="RHEA:50252"/>
        <dbReference type="ChEBI" id="CHEBI:15378"/>
        <dbReference type="ChEBI" id="CHEBI:16526"/>
        <dbReference type="ChEBI" id="CHEBI:57287"/>
        <dbReference type="ChEBI" id="CHEBI:57384"/>
        <dbReference type="ChEBI" id="CHEBI:58342"/>
        <dbReference type="ChEBI" id="CHEBI:90726"/>
    </reaction>
    <physiologicalReaction direction="left-to-right" evidence="12">
        <dbReference type="Rhea" id="RHEA:50253"/>
    </physiologicalReaction>
</comment>
<comment type="subcellular location">
    <subcellularLocation>
        <location evidence="1">Membrane</location>
        <topology evidence="1">Multi-pass membrane protein</topology>
    </subcellularLocation>
</comment>
<keyword evidence="13" id="KW-0012">Acyltransferase</keyword>
<feature type="transmembrane region" description="Helical" evidence="12">
    <location>
        <begin position="175"/>
        <end position="195"/>
    </location>
</feature>
<organism evidence="13 14">
    <name type="scientific">Mycoemilia scoparia</name>
    <dbReference type="NCBI Taxonomy" id="417184"/>
    <lineage>
        <taxon>Eukaryota</taxon>
        <taxon>Fungi</taxon>
        <taxon>Fungi incertae sedis</taxon>
        <taxon>Zoopagomycota</taxon>
        <taxon>Kickxellomycotina</taxon>
        <taxon>Kickxellomycetes</taxon>
        <taxon>Kickxellales</taxon>
        <taxon>Kickxellaceae</taxon>
        <taxon>Mycoemilia</taxon>
    </lineage>
</organism>
<keyword evidence="14" id="KW-1185">Reference proteome</keyword>
<dbReference type="PANTHER" id="PTHR11157">
    <property type="entry name" value="FATTY ACID ACYL TRANSFERASE-RELATED"/>
    <property type="match status" value="1"/>
</dbReference>
<dbReference type="AlphaFoldDB" id="A0A9W8DR96"/>
<dbReference type="GO" id="GO:0005789">
    <property type="term" value="C:endoplasmic reticulum membrane"/>
    <property type="evidence" value="ECO:0007669"/>
    <property type="project" value="TreeGrafter"/>
</dbReference>
<evidence type="ECO:0000256" key="6">
    <source>
        <dbReference type="ARBA" id="ARBA00022832"/>
    </source>
</evidence>
<evidence type="ECO:0000256" key="9">
    <source>
        <dbReference type="ARBA" id="ARBA00023136"/>
    </source>
</evidence>
<name>A0A9W8DR96_9FUNG</name>
<keyword evidence="7 12" id="KW-1133">Transmembrane helix</keyword>
<dbReference type="GO" id="GO:0009922">
    <property type="term" value="F:fatty acid elongase activity"/>
    <property type="evidence" value="ECO:0007669"/>
    <property type="project" value="UniProtKB-EC"/>
</dbReference>
<reference evidence="13" key="1">
    <citation type="submission" date="2022-07" db="EMBL/GenBank/DDBJ databases">
        <title>Phylogenomic reconstructions and comparative analyses of Kickxellomycotina fungi.</title>
        <authorList>
            <person name="Reynolds N.K."/>
            <person name="Stajich J.E."/>
            <person name="Barry K."/>
            <person name="Grigoriev I.V."/>
            <person name="Crous P."/>
            <person name="Smith M.E."/>
        </authorList>
    </citation>
    <scope>NUCLEOTIDE SEQUENCE</scope>
    <source>
        <strain evidence="13">NBRC 100468</strain>
    </source>
</reference>
<dbReference type="InterPro" id="IPR002076">
    <property type="entry name" value="ELO_fam"/>
</dbReference>
<keyword evidence="6 12" id="KW-0276">Fatty acid metabolism</keyword>
<evidence type="ECO:0000256" key="7">
    <source>
        <dbReference type="ARBA" id="ARBA00022989"/>
    </source>
</evidence>
<dbReference type="EC" id="2.3.1.-" evidence="12"/>
<dbReference type="GO" id="GO:0030148">
    <property type="term" value="P:sphingolipid biosynthetic process"/>
    <property type="evidence" value="ECO:0007669"/>
    <property type="project" value="TreeGrafter"/>
</dbReference>
<comment type="catalytic activity">
    <reaction evidence="11">
        <text>a very-long-chain acyl-CoA + malonyl-CoA + H(+) = a very-long-chain 3-oxoacyl-CoA + CO2 + CoA</text>
        <dbReference type="Rhea" id="RHEA:32727"/>
        <dbReference type="ChEBI" id="CHEBI:15378"/>
        <dbReference type="ChEBI" id="CHEBI:16526"/>
        <dbReference type="ChEBI" id="CHEBI:57287"/>
        <dbReference type="ChEBI" id="CHEBI:57384"/>
        <dbReference type="ChEBI" id="CHEBI:90725"/>
        <dbReference type="ChEBI" id="CHEBI:90736"/>
        <dbReference type="EC" id="2.3.1.199"/>
    </reaction>
</comment>
<evidence type="ECO:0000256" key="1">
    <source>
        <dbReference type="ARBA" id="ARBA00004141"/>
    </source>
</evidence>
<proteinExistence type="inferred from homology"/>
<evidence type="ECO:0000256" key="8">
    <source>
        <dbReference type="ARBA" id="ARBA00023098"/>
    </source>
</evidence>
<dbReference type="EMBL" id="JANBPU010000005">
    <property type="protein sequence ID" value="KAJ1921389.1"/>
    <property type="molecule type" value="Genomic_DNA"/>
</dbReference>
<sequence length="252" mass="29489">MSAFSQSGTQYTQHWPSLVSPDWWLNQLHILTTGQPKSAWRWIPGQTAFSTHLSVLVGFLGYLFMVFGIQFLMRFKKSPFKLEGITQAHNLFLSVASAFLFLGFLEQIIPMIMTKGFVFSFCDEFSYTQPLEYLYFLNYLFKWVEFIDTLLLVLKKKQLTSIGIRPWWKKHVTTLQISQFIIDIGFVVFSQYTNMAYHNYPDWPHMGNCRGTRNAAFIGTILLSSYLILFIQFFANTYKKPLKKISKDKKDQ</sequence>
<evidence type="ECO:0000256" key="2">
    <source>
        <dbReference type="ARBA" id="ARBA00007263"/>
    </source>
</evidence>
<dbReference type="GO" id="GO:0019367">
    <property type="term" value="P:fatty acid elongation, saturated fatty acid"/>
    <property type="evidence" value="ECO:0007669"/>
    <property type="project" value="TreeGrafter"/>
</dbReference>
<evidence type="ECO:0000313" key="13">
    <source>
        <dbReference type="EMBL" id="KAJ1921389.1"/>
    </source>
</evidence>
<evidence type="ECO:0000256" key="3">
    <source>
        <dbReference type="ARBA" id="ARBA00022516"/>
    </source>
</evidence>
<evidence type="ECO:0000313" key="14">
    <source>
        <dbReference type="Proteomes" id="UP001150538"/>
    </source>
</evidence>
<keyword evidence="3 12" id="KW-0444">Lipid biosynthesis</keyword>
<keyword evidence="4 12" id="KW-0808">Transferase</keyword>
<feature type="transmembrane region" description="Helical" evidence="12">
    <location>
        <begin position="133"/>
        <end position="154"/>
    </location>
</feature>
<evidence type="ECO:0000256" key="4">
    <source>
        <dbReference type="ARBA" id="ARBA00022679"/>
    </source>
</evidence>
<dbReference type="GO" id="GO:0042761">
    <property type="term" value="P:very long-chain fatty acid biosynthetic process"/>
    <property type="evidence" value="ECO:0007669"/>
    <property type="project" value="TreeGrafter"/>
</dbReference>
<feature type="transmembrane region" description="Helical" evidence="12">
    <location>
        <begin position="215"/>
        <end position="235"/>
    </location>
</feature>
<keyword evidence="9 12" id="KW-0472">Membrane</keyword>
<accession>A0A9W8DR96</accession>
<dbReference type="GO" id="GO:0034625">
    <property type="term" value="P:fatty acid elongation, monounsaturated fatty acid"/>
    <property type="evidence" value="ECO:0007669"/>
    <property type="project" value="TreeGrafter"/>
</dbReference>
<dbReference type="OrthoDB" id="434092at2759"/>
<gene>
    <name evidence="13" type="primary">ELO2_2</name>
    <name evidence="13" type="ORF">H4219_000706</name>
</gene>
<comment type="caution">
    <text evidence="13">The sequence shown here is derived from an EMBL/GenBank/DDBJ whole genome shotgun (WGS) entry which is preliminary data.</text>
</comment>
<protein>
    <recommendedName>
        <fullName evidence="12">Elongation of fatty acids protein</fullName>
        <ecNumber evidence="12">2.3.1.-</ecNumber>
    </recommendedName>
</protein>
<dbReference type="Proteomes" id="UP001150538">
    <property type="component" value="Unassembled WGS sequence"/>
</dbReference>
<keyword evidence="5 12" id="KW-0812">Transmembrane</keyword>
<evidence type="ECO:0000256" key="10">
    <source>
        <dbReference type="ARBA" id="ARBA00023160"/>
    </source>
</evidence>
<evidence type="ECO:0000256" key="12">
    <source>
        <dbReference type="RuleBase" id="RU361115"/>
    </source>
</evidence>
<dbReference type="GO" id="GO:0034626">
    <property type="term" value="P:fatty acid elongation, polyunsaturated fatty acid"/>
    <property type="evidence" value="ECO:0007669"/>
    <property type="project" value="TreeGrafter"/>
</dbReference>
<dbReference type="Pfam" id="PF01151">
    <property type="entry name" value="ELO"/>
    <property type="match status" value="2"/>
</dbReference>
<feature type="transmembrane region" description="Helical" evidence="12">
    <location>
        <begin position="90"/>
        <end position="113"/>
    </location>
</feature>
<evidence type="ECO:0000256" key="11">
    <source>
        <dbReference type="ARBA" id="ARBA00047375"/>
    </source>
</evidence>
<keyword evidence="8 12" id="KW-0443">Lipid metabolism</keyword>
<keyword evidence="10 12" id="KW-0275">Fatty acid biosynthesis</keyword>
<feature type="transmembrane region" description="Helical" evidence="12">
    <location>
        <begin position="49"/>
        <end position="69"/>
    </location>
</feature>
<evidence type="ECO:0000256" key="5">
    <source>
        <dbReference type="ARBA" id="ARBA00022692"/>
    </source>
</evidence>
<dbReference type="PANTHER" id="PTHR11157:SF134">
    <property type="entry name" value="ELONGATION OF FATTY ACIDS PROTEIN 1-RELATED"/>
    <property type="match status" value="1"/>
</dbReference>